<sequence length="87" mass="10184">MYLGVKDVKPLQDYKLLLTFENDEVRYFDMYPYLDLGIFSELRDIAKFNALSVKFDTIEWPNGADLDPEVLYSESSVEALPFTYDQL</sequence>
<organism evidence="1 2">
    <name type="scientific">Sediminispirochaeta smaragdinae (strain DSM 11293 / JCM 15392 / SEBR 4228)</name>
    <name type="common">Spirochaeta smaragdinae</name>
    <dbReference type="NCBI Taxonomy" id="573413"/>
    <lineage>
        <taxon>Bacteria</taxon>
        <taxon>Pseudomonadati</taxon>
        <taxon>Spirochaetota</taxon>
        <taxon>Spirochaetia</taxon>
        <taxon>Spirochaetales</taxon>
        <taxon>Spirochaetaceae</taxon>
        <taxon>Sediminispirochaeta</taxon>
    </lineage>
</organism>
<evidence type="ECO:0000313" key="1">
    <source>
        <dbReference type="EMBL" id="ADK81311.1"/>
    </source>
</evidence>
<dbReference type="RefSeq" id="WP_013254774.1">
    <property type="nucleotide sequence ID" value="NC_014364.1"/>
</dbReference>
<proteinExistence type="predicted"/>
<dbReference type="Proteomes" id="UP000002318">
    <property type="component" value="Chromosome"/>
</dbReference>
<keyword evidence="2" id="KW-1185">Reference proteome</keyword>
<dbReference type="InterPro" id="IPR018841">
    <property type="entry name" value="DUF2442"/>
</dbReference>
<reference evidence="1 2" key="1">
    <citation type="journal article" date="2010" name="Stand. Genomic Sci.">
        <title>Complete genome sequence of Spirochaeta smaragdinae type strain (SEBR 4228).</title>
        <authorList>
            <person name="Mavromatis K."/>
            <person name="Yasawong M."/>
            <person name="Chertkov O."/>
            <person name="Lapidus A."/>
            <person name="Lucas S."/>
            <person name="Nolan M."/>
            <person name="Del Rio T.G."/>
            <person name="Tice H."/>
            <person name="Cheng J.F."/>
            <person name="Pitluck S."/>
            <person name="Liolios K."/>
            <person name="Ivanova N."/>
            <person name="Tapia R."/>
            <person name="Han C."/>
            <person name="Bruce D."/>
            <person name="Goodwin L."/>
            <person name="Pati A."/>
            <person name="Chen A."/>
            <person name="Palaniappan K."/>
            <person name="Land M."/>
            <person name="Hauser L."/>
            <person name="Chang Y.J."/>
            <person name="Jeffries C.D."/>
            <person name="Detter J.C."/>
            <person name="Rohde M."/>
            <person name="Brambilla E."/>
            <person name="Spring S."/>
            <person name="Goker M."/>
            <person name="Sikorski J."/>
            <person name="Woyke T."/>
            <person name="Bristow J."/>
            <person name="Eisen J.A."/>
            <person name="Markowitz V."/>
            <person name="Hugenholtz P."/>
            <person name="Klenk H.P."/>
            <person name="Kyrpides N.C."/>
        </authorList>
    </citation>
    <scope>NUCLEOTIDE SEQUENCE [LARGE SCALE GENOMIC DNA]</scope>
    <source>
        <strain evidence="2">DSM 11293 / JCM 15392 / SEBR 4228</strain>
    </source>
</reference>
<dbReference type="Gene3D" id="3.30.2020.10">
    <property type="entry name" value="NE0471-like N-terminal domain"/>
    <property type="match status" value="1"/>
</dbReference>
<evidence type="ECO:0000313" key="2">
    <source>
        <dbReference type="Proteomes" id="UP000002318"/>
    </source>
</evidence>
<dbReference type="eggNOG" id="ENOG50330HG">
    <property type="taxonomic scope" value="Bacteria"/>
</dbReference>
<dbReference type="OrthoDB" id="162796at2"/>
<dbReference type="InterPro" id="IPR036782">
    <property type="entry name" value="NE0471-like_N"/>
</dbReference>
<evidence type="ECO:0008006" key="3">
    <source>
        <dbReference type="Google" id="ProtNLM"/>
    </source>
</evidence>
<dbReference type="AlphaFoldDB" id="E1R6Y4"/>
<name>E1R6Y4_SEDSS</name>
<dbReference type="STRING" id="573413.Spirs_2191"/>
<dbReference type="HOGENOM" id="CLU_153045_4_1_12"/>
<dbReference type="EMBL" id="CP002116">
    <property type="protein sequence ID" value="ADK81311.1"/>
    <property type="molecule type" value="Genomic_DNA"/>
</dbReference>
<dbReference type="Pfam" id="PF10387">
    <property type="entry name" value="DUF2442"/>
    <property type="match status" value="1"/>
</dbReference>
<gene>
    <name evidence="1" type="ordered locus">Spirs_2191</name>
</gene>
<protein>
    <recommendedName>
        <fullName evidence="3">DUF2442 domain-containing protein</fullName>
    </recommendedName>
</protein>
<dbReference type="KEGG" id="ssm:Spirs_2191"/>
<accession>E1R6Y4</accession>
<dbReference type="SUPFAM" id="SSF143880">
    <property type="entry name" value="NE0471 N-terminal domain-like"/>
    <property type="match status" value="1"/>
</dbReference>